<dbReference type="EMBL" id="MWAK01000017">
    <property type="protein sequence ID" value="OPZ93586.1"/>
    <property type="molecule type" value="Genomic_DNA"/>
</dbReference>
<evidence type="ECO:0000256" key="1">
    <source>
        <dbReference type="ARBA" id="ARBA00008876"/>
    </source>
</evidence>
<dbReference type="PANTHER" id="PTHR43351">
    <property type="entry name" value="L(+)-TARTRATE DEHYDRATASE SUBUNIT BETA"/>
    <property type="match status" value="1"/>
</dbReference>
<reference evidence="4" key="1">
    <citation type="submission" date="2017-02" db="EMBL/GenBank/DDBJ databases">
        <title>Delving into the versatile metabolic prowess of the omnipresent phylum Bacteroidetes.</title>
        <authorList>
            <person name="Nobu M.K."/>
            <person name="Mei R."/>
            <person name="Narihiro T."/>
            <person name="Kuroda K."/>
            <person name="Liu W.-T."/>
        </authorList>
    </citation>
    <scope>NUCLEOTIDE SEQUENCE</scope>
    <source>
        <strain evidence="4">ADurb.Bin417</strain>
    </source>
</reference>
<organism evidence="4">
    <name type="scientific">candidate division TA06 bacterium ADurb.Bin417</name>
    <dbReference type="NCBI Taxonomy" id="1852828"/>
    <lineage>
        <taxon>Bacteria</taxon>
        <taxon>Bacteria division TA06</taxon>
    </lineage>
</organism>
<dbReference type="Gene3D" id="3.20.130.10">
    <property type="entry name" value="Fe-S hydro-lyase, tartrate dehydratase beta-type, catalytic domain"/>
    <property type="match status" value="1"/>
</dbReference>
<comment type="similarity">
    <text evidence="1">Belongs to the class-I fumarase family.</text>
</comment>
<dbReference type="Proteomes" id="UP000485484">
    <property type="component" value="Unassembled WGS sequence"/>
</dbReference>
<dbReference type="NCBIfam" id="TIGR00723">
    <property type="entry name" value="ttdB_fumA_fumB"/>
    <property type="match status" value="1"/>
</dbReference>
<gene>
    <name evidence="4" type="primary">fumB</name>
    <name evidence="4" type="ORF">BWY73_00242</name>
</gene>
<evidence type="ECO:0000313" key="4">
    <source>
        <dbReference type="EMBL" id="OPZ93586.1"/>
    </source>
</evidence>
<dbReference type="EC" id="4.2.1.2" evidence="4"/>
<dbReference type="InterPro" id="IPR036660">
    <property type="entry name" value="Fe-S_hydroAse_TtdB_cat_sf"/>
</dbReference>
<dbReference type="Pfam" id="PF05683">
    <property type="entry name" value="Fumerase_C"/>
    <property type="match status" value="1"/>
</dbReference>
<evidence type="ECO:0000256" key="2">
    <source>
        <dbReference type="ARBA" id="ARBA00023239"/>
    </source>
</evidence>
<dbReference type="InterPro" id="IPR004647">
    <property type="entry name" value="Fe-S_hydro-lyase_TtdB-typ_cat"/>
</dbReference>
<dbReference type="SUPFAM" id="SSF117457">
    <property type="entry name" value="FumA C-terminal domain-like"/>
    <property type="match status" value="1"/>
</dbReference>
<proteinExistence type="inferred from homology"/>
<comment type="caution">
    <text evidence="4">The sequence shown here is derived from an EMBL/GenBank/DDBJ whole genome shotgun (WGS) entry which is preliminary data.</text>
</comment>
<feature type="domain" description="Fe-S hydro-lyase tartrate dehydratase beta-type catalytic" evidence="3">
    <location>
        <begin position="8"/>
        <end position="176"/>
    </location>
</feature>
<evidence type="ECO:0000259" key="3">
    <source>
        <dbReference type="Pfam" id="PF05683"/>
    </source>
</evidence>
<keyword evidence="2 4" id="KW-0456">Lyase</keyword>
<dbReference type="GO" id="GO:0004333">
    <property type="term" value="F:fumarate hydratase activity"/>
    <property type="evidence" value="ECO:0007669"/>
    <property type="project" value="UniProtKB-EC"/>
</dbReference>
<name>A0A1V5MK69_UNCT6</name>
<protein>
    <submittedName>
        <fullName evidence="4">Fumarate hydratase class I, anaerobic</fullName>
        <ecNumber evidence="4">4.2.1.2</ecNumber>
    </submittedName>
</protein>
<dbReference type="AlphaFoldDB" id="A0A1V5MK69"/>
<dbReference type="PANTHER" id="PTHR43351:SF2">
    <property type="entry name" value="L(+)-TARTRATE DEHYDRATASE SUBUNIT BETA-RELATED"/>
    <property type="match status" value="1"/>
</dbReference>
<sequence length="180" mass="19631">MKTVTLPMKKEDLAALEAGQEVLLSGPVYTARDRVHKIIFEEITRARRENRQPKLPFPLRGQTIYYCGPTPTPPGQIIGAAGPTTSSRMDPYTPILLEAGLQAVIGKGKRSPEVQAAFARFGAVYFITYGGCGALLASHVFRVEPIAFPELGPEAVWKLDILDFPARVGIDARGGKLRNL</sequence>
<accession>A0A1V5MK69</accession>